<keyword evidence="3" id="KW-1185">Reference proteome</keyword>
<dbReference type="InterPro" id="IPR029058">
    <property type="entry name" value="AB_hydrolase_fold"/>
</dbReference>
<evidence type="ECO:0000259" key="1">
    <source>
        <dbReference type="Pfam" id="PF00561"/>
    </source>
</evidence>
<comment type="caution">
    <text evidence="2">The sequence shown here is derived from an EMBL/GenBank/DDBJ whole genome shotgun (WGS) entry which is preliminary data.</text>
</comment>
<feature type="domain" description="AB hydrolase-1" evidence="1">
    <location>
        <begin position="50"/>
        <end position="182"/>
    </location>
</feature>
<reference evidence="2 3" key="1">
    <citation type="submission" date="2018-07" db="EMBL/GenBank/DDBJ databases">
        <title>Genomic Encyclopedia of Type Strains, Phase III (KMG-III): the genomes of soil and plant-associated and newly described type strains.</title>
        <authorList>
            <person name="Whitman W."/>
        </authorList>
    </citation>
    <scope>NUCLEOTIDE SEQUENCE [LARGE SCALE GENOMIC DNA]</scope>
    <source>
        <strain evidence="2 3">CECT 7506</strain>
    </source>
</reference>
<gene>
    <name evidence="2" type="ORF">DFP97_10131</name>
</gene>
<dbReference type="RefSeq" id="WP_245975762.1">
    <property type="nucleotide sequence ID" value="NZ_QPJD01000001.1"/>
</dbReference>
<evidence type="ECO:0000313" key="2">
    <source>
        <dbReference type="EMBL" id="RCW51691.1"/>
    </source>
</evidence>
<proteinExistence type="predicted"/>
<dbReference type="Pfam" id="PF00561">
    <property type="entry name" value="Abhydrolase_1"/>
    <property type="match status" value="1"/>
</dbReference>
<dbReference type="PANTHER" id="PTHR43265:SF1">
    <property type="entry name" value="ESTERASE ESTD"/>
    <property type="match status" value="1"/>
</dbReference>
<dbReference type="AlphaFoldDB" id="A0A368W7K7"/>
<dbReference type="InterPro" id="IPR000073">
    <property type="entry name" value="AB_hydrolase_1"/>
</dbReference>
<dbReference type="PANTHER" id="PTHR43265">
    <property type="entry name" value="ESTERASE ESTD"/>
    <property type="match status" value="1"/>
</dbReference>
<dbReference type="EMBL" id="QPJD01000001">
    <property type="protein sequence ID" value="RCW51691.1"/>
    <property type="molecule type" value="Genomic_DNA"/>
</dbReference>
<keyword evidence="2" id="KW-0378">Hydrolase</keyword>
<accession>A0A368W7K7</accession>
<dbReference type="Proteomes" id="UP000252415">
    <property type="component" value="Unassembled WGS sequence"/>
</dbReference>
<organism evidence="2 3">
    <name type="scientific">Paenibacillus prosopidis</name>
    <dbReference type="NCBI Taxonomy" id="630520"/>
    <lineage>
        <taxon>Bacteria</taxon>
        <taxon>Bacillati</taxon>
        <taxon>Bacillota</taxon>
        <taxon>Bacilli</taxon>
        <taxon>Bacillales</taxon>
        <taxon>Paenibacillaceae</taxon>
        <taxon>Paenibacillus</taxon>
    </lineage>
</organism>
<dbReference type="GO" id="GO:0052689">
    <property type="term" value="F:carboxylic ester hydrolase activity"/>
    <property type="evidence" value="ECO:0007669"/>
    <property type="project" value="TreeGrafter"/>
</dbReference>
<dbReference type="SUPFAM" id="SSF53474">
    <property type="entry name" value="alpha/beta-Hydrolases"/>
    <property type="match status" value="1"/>
</dbReference>
<dbReference type="InterPro" id="IPR053145">
    <property type="entry name" value="AB_hydrolase_Est10"/>
</dbReference>
<evidence type="ECO:0000313" key="3">
    <source>
        <dbReference type="Proteomes" id="UP000252415"/>
    </source>
</evidence>
<name>A0A368W7K7_9BACL</name>
<protein>
    <submittedName>
        <fullName evidence="2">Alpha/beta hydrolase family protein</fullName>
    </submittedName>
</protein>
<sequence length="303" mass="34260">MRTTLGCETMERWLLMGDHNIVHQTFTLELDQVVKVRGDIRLKEDGRRKPVLLFAHGFKGFKDWGFFPYASERFASQGFAVITFNFSHNGVNKTDFDELDRFSANTYSQEQNDLAALLVAVHEEKLPFVEQIDKRQIFLVGHSRGGGNSVLFAAEHPEIRGVVTWNGIADCNLFGEAFREQVLRDGVGFVANVRTKQQMPISALFFEDLDRNRERFDIAARAAALKTPVLFIQGDQDSERILNDNRKLREAAPHHRFATLEGANHTFGAVHPFAGTTDHLERAIAITGAFFAPLLIRPDKCDN</sequence>
<dbReference type="Gene3D" id="3.40.50.1820">
    <property type="entry name" value="alpha/beta hydrolase"/>
    <property type="match status" value="1"/>
</dbReference>